<dbReference type="GO" id="GO:0007021">
    <property type="term" value="P:tubulin complex assembly"/>
    <property type="evidence" value="ECO:0007669"/>
    <property type="project" value="TreeGrafter"/>
</dbReference>
<comment type="similarity">
    <text evidence="2">Belongs to the TBCC family.</text>
</comment>
<protein>
    <recommendedName>
        <fullName evidence="6">C-CAP/cofactor C-like domain-containing protein</fullName>
    </recommendedName>
</protein>
<evidence type="ECO:0000259" key="6">
    <source>
        <dbReference type="PROSITE" id="PS51329"/>
    </source>
</evidence>
<accession>A0A8H6C9H8</accession>
<dbReference type="Proteomes" id="UP000593566">
    <property type="component" value="Unassembled WGS sequence"/>
</dbReference>
<evidence type="ECO:0000313" key="8">
    <source>
        <dbReference type="Proteomes" id="UP000593566"/>
    </source>
</evidence>
<dbReference type="InterPro" id="IPR038397">
    <property type="entry name" value="TBCC_N_sf"/>
</dbReference>
<dbReference type="GO" id="GO:0007023">
    <property type="term" value="P:post-chaperonin tubulin folding pathway"/>
    <property type="evidence" value="ECO:0007669"/>
    <property type="project" value="InterPro"/>
</dbReference>
<dbReference type="RefSeq" id="XP_037148805.1">
    <property type="nucleotide sequence ID" value="XM_037296107.1"/>
</dbReference>
<evidence type="ECO:0000256" key="2">
    <source>
        <dbReference type="ARBA" id="ARBA00008848"/>
    </source>
</evidence>
<dbReference type="GO" id="GO:0005737">
    <property type="term" value="C:cytoplasm"/>
    <property type="evidence" value="ECO:0007669"/>
    <property type="project" value="UniProtKB-SubCell"/>
</dbReference>
<dbReference type="Gene3D" id="1.20.58.1250">
    <property type="entry name" value="Tubulin Binding Cofactor C, N-terminal domain"/>
    <property type="match status" value="1"/>
</dbReference>
<comment type="subcellular location">
    <subcellularLocation>
        <location evidence="1">Cytoplasm</location>
    </subcellularLocation>
</comment>
<dbReference type="Pfam" id="PF07986">
    <property type="entry name" value="TBCC"/>
    <property type="match status" value="1"/>
</dbReference>
<comment type="caution">
    <text evidence="7">The sequence shown here is derived from an EMBL/GenBank/DDBJ whole genome shotgun (WGS) entry which is preliminary data.</text>
</comment>
<dbReference type="InterPro" id="IPR017901">
    <property type="entry name" value="C-CAP_CF_C-like"/>
</dbReference>
<dbReference type="EMBL" id="JACCJB010000020">
    <property type="protein sequence ID" value="KAF6219370.1"/>
    <property type="molecule type" value="Genomic_DNA"/>
</dbReference>
<dbReference type="InterPro" id="IPR006599">
    <property type="entry name" value="CARP_motif"/>
</dbReference>
<dbReference type="PANTHER" id="PTHR15139">
    <property type="entry name" value="TUBULIN FOLDING COFACTOR C"/>
    <property type="match status" value="1"/>
</dbReference>
<dbReference type="InterPro" id="IPR012945">
    <property type="entry name" value="Tubulin-bd_cofactor_C_dom"/>
</dbReference>
<organism evidence="7 8">
    <name type="scientific">Letharia lupina</name>
    <dbReference type="NCBI Taxonomy" id="560253"/>
    <lineage>
        <taxon>Eukaryota</taxon>
        <taxon>Fungi</taxon>
        <taxon>Dikarya</taxon>
        <taxon>Ascomycota</taxon>
        <taxon>Pezizomycotina</taxon>
        <taxon>Lecanoromycetes</taxon>
        <taxon>OSLEUM clade</taxon>
        <taxon>Lecanoromycetidae</taxon>
        <taxon>Lecanorales</taxon>
        <taxon>Lecanorineae</taxon>
        <taxon>Parmeliaceae</taxon>
        <taxon>Letharia</taxon>
    </lineage>
</organism>
<dbReference type="AlphaFoldDB" id="A0A8H6C9H8"/>
<dbReference type="InterPro" id="IPR027684">
    <property type="entry name" value="TBCC"/>
</dbReference>
<feature type="compositionally biased region" description="Polar residues" evidence="5">
    <location>
        <begin position="123"/>
        <end position="143"/>
    </location>
</feature>
<sequence length="374" mass="40832">MSIKAGKGSSDSNVKEHFRRRFKQEETSLQEQMNRLKETALQPVERVNITDQCLASISQLSNEVKDASAYLPAYDQRTYSTVFTVFLYQASSDANRAGSLTGGQGIRNASAPKRRFAFKKNVAQKNSANSSNEPSEDFSGQSRAATGDSAKIAFLNEPDYDSSDQKGNQDSLDAGPVSGAAGAITITSLSFTHHRLDSASSEPGSSISITKLDHSAVDLSDSLSRPFATLAINSVTESLIICGRTSGAAHITGVENSTLIVWSRQMRMHECKNCLVYLRCGSRPIIEDCKGIRFTPFQPVYNTTESSRPKSPNMWDQVDDFKWLRAEHSPNWSTLQPGDEGTIGSGPWEAIKSFISTGCTLPELDDLLRAAKVI</sequence>
<dbReference type="Gene3D" id="2.160.20.70">
    <property type="match status" value="1"/>
</dbReference>
<gene>
    <name evidence="7" type="ORF">HO133_005196</name>
</gene>
<keyword evidence="4" id="KW-0143">Chaperone</keyword>
<feature type="region of interest" description="Disordered" evidence="5">
    <location>
        <begin position="122"/>
        <end position="143"/>
    </location>
</feature>
<evidence type="ECO:0000256" key="4">
    <source>
        <dbReference type="ARBA" id="ARBA00023186"/>
    </source>
</evidence>
<reference evidence="7 8" key="1">
    <citation type="journal article" date="2020" name="Genomics">
        <title>Complete, high-quality genomes from long-read metagenomic sequencing of two wolf lichen thalli reveals enigmatic genome architecture.</title>
        <authorList>
            <person name="McKenzie S.K."/>
            <person name="Walston R.F."/>
            <person name="Allen J.L."/>
        </authorList>
    </citation>
    <scope>NUCLEOTIDE SEQUENCE [LARGE SCALE GENOMIC DNA]</scope>
    <source>
        <strain evidence="7">WasteWater1</strain>
    </source>
</reference>
<dbReference type="InterPro" id="IPR016098">
    <property type="entry name" value="CAP/MinC_C"/>
</dbReference>
<dbReference type="PROSITE" id="PS51329">
    <property type="entry name" value="C_CAP_COFACTOR_C"/>
    <property type="match status" value="1"/>
</dbReference>
<keyword evidence="3" id="KW-0963">Cytoplasm</keyword>
<keyword evidence="8" id="KW-1185">Reference proteome</keyword>
<feature type="domain" description="C-CAP/cofactor C-like" evidence="6">
    <location>
        <begin position="158"/>
        <end position="323"/>
    </location>
</feature>
<evidence type="ECO:0000256" key="5">
    <source>
        <dbReference type="SAM" id="MobiDB-lite"/>
    </source>
</evidence>
<dbReference type="SMART" id="SM00673">
    <property type="entry name" value="CARP"/>
    <property type="match status" value="1"/>
</dbReference>
<dbReference type="GeneID" id="59333602"/>
<name>A0A8H6C9H8_9LECA</name>
<proteinExistence type="inferred from homology"/>
<evidence type="ECO:0000313" key="7">
    <source>
        <dbReference type="EMBL" id="KAF6219370.1"/>
    </source>
</evidence>
<evidence type="ECO:0000256" key="1">
    <source>
        <dbReference type="ARBA" id="ARBA00004496"/>
    </source>
</evidence>
<dbReference type="PANTHER" id="PTHR15139:SF0">
    <property type="entry name" value="TUBULIN-SPECIFIC CHAPERONE C"/>
    <property type="match status" value="1"/>
</dbReference>
<evidence type="ECO:0000256" key="3">
    <source>
        <dbReference type="ARBA" id="ARBA00022490"/>
    </source>
</evidence>